<keyword evidence="2" id="KW-1185">Reference proteome</keyword>
<protein>
    <submittedName>
        <fullName evidence="1">Uncharacterized protein</fullName>
    </submittedName>
</protein>
<organism evidence="1 2">
    <name type="scientific">Hymenobacter psychrophilus</name>
    <dbReference type="NCBI Taxonomy" id="651662"/>
    <lineage>
        <taxon>Bacteria</taxon>
        <taxon>Pseudomonadati</taxon>
        <taxon>Bacteroidota</taxon>
        <taxon>Cytophagia</taxon>
        <taxon>Cytophagales</taxon>
        <taxon>Hymenobacteraceae</taxon>
        <taxon>Hymenobacter</taxon>
    </lineage>
</organism>
<evidence type="ECO:0000313" key="1">
    <source>
        <dbReference type="EMBL" id="SDY70634.1"/>
    </source>
</evidence>
<reference evidence="2" key="1">
    <citation type="submission" date="2016-10" db="EMBL/GenBank/DDBJ databases">
        <authorList>
            <person name="Varghese N."/>
            <person name="Submissions S."/>
        </authorList>
    </citation>
    <scope>NUCLEOTIDE SEQUENCE [LARGE SCALE GENOMIC DNA]</scope>
    <source>
        <strain evidence="2">CGMCC 1.8975</strain>
    </source>
</reference>
<dbReference type="STRING" id="651662.SAMN04488069_11213"/>
<gene>
    <name evidence="1" type="ORF">SAMN04488069_11213</name>
</gene>
<proteinExistence type="predicted"/>
<dbReference type="Proteomes" id="UP000199249">
    <property type="component" value="Unassembled WGS sequence"/>
</dbReference>
<dbReference type="EMBL" id="FNOV01000012">
    <property type="protein sequence ID" value="SDY70634.1"/>
    <property type="molecule type" value="Genomic_DNA"/>
</dbReference>
<accession>A0A1H3M2V5</accession>
<dbReference type="AlphaFoldDB" id="A0A1H3M2V5"/>
<sequence length="40" mass="4985">MEHDGLFDFLNSLNGLLPMKHYLYRARPWSRKIIYRRRYG</sequence>
<name>A0A1H3M2V5_9BACT</name>
<evidence type="ECO:0000313" key="2">
    <source>
        <dbReference type="Proteomes" id="UP000199249"/>
    </source>
</evidence>